<proteinExistence type="inferred from homology"/>
<organism evidence="9 10">
    <name type="scientific">Ranitomeya imitator</name>
    <name type="common">mimic poison frog</name>
    <dbReference type="NCBI Taxonomy" id="111125"/>
    <lineage>
        <taxon>Eukaryota</taxon>
        <taxon>Metazoa</taxon>
        <taxon>Chordata</taxon>
        <taxon>Craniata</taxon>
        <taxon>Vertebrata</taxon>
        <taxon>Euteleostomi</taxon>
        <taxon>Amphibia</taxon>
        <taxon>Batrachia</taxon>
        <taxon>Anura</taxon>
        <taxon>Neobatrachia</taxon>
        <taxon>Hyloidea</taxon>
        <taxon>Dendrobatidae</taxon>
        <taxon>Dendrobatinae</taxon>
        <taxon>Ranitomeya</taxon>
    </lineage>
</organism>
<dbReference type="SMART" id="SM00204">
    <property type="entry name" value="TGFB"/>
    <property type="match status" value="1"/>
</dbReference>
<dbReference type="EMBL" id="CAUEEQ010002858">
    <property type="protein sequence ID" value="CAJ0923833.1"/>
    <property type="molecule type" value="Genomic_DNA"/>
</dbReference>
<dbReference type="PANTHER" id="PTHR11848:SF299">
    <property type="entry name" value="NODAL HOMOLOG 4-A"/>
    <property type="match status" value="1"/>
</dbReference>
<dbReference type="InterPro" id="IPR029034">
    <property type="entry name" value="Cystine-knot_cytokine"/>
</dbReference>
<evidence type="ECO:0000313" key="10">
    <source>
        <dbReference type="Proteomes" id="UP001176940"/>
    </source>
</evidence>
<accession>A0ABN9KY87</accession>
<dbReference type="InterPro" id="IPR001839">
    <property type="entry name" value="TGF-b_C"/>
</dbReference>
<dbReference type="Pfam" id="PF00019">
    <property type="entry name" value="TGF_beta"/>
    <property type="match status" value="1"/>
</dbReference>
<evidence type="ECO:0000256" key="4">
    <source>
        <dbReference type="ARBA" id="ARBA00023030"/>
    </source>
</evidence>
<dbReference type="PROSITE" id="PS51362">
    <property type="entry name" value="TGF_BETA_2"/>
    <property type="match status" value="1"/>
</dbReference>
<dbReference type="InterPro" id="IPR015615">
    <property type="entry name" value="TGF-beta-rel"/>
</dbReference>
<feature type="chain" id="PRO_5046687559" description="TGF-beta family profile domain-containing protein" evidence="7">
    <location>
        <begin position="20"/>
        <end position="512"/>
    </location>
</feature>
<comment type="caution">
    <text evidence="9">The sequence shown here is derived from an EMBL/GenBank/DDBJ whole genome shotgun (WGS) entry which is preliminary data.</text>
</comment>
<keyword evidence="4 6" id="KW-0339">Growth factor</keyword>
<feature type="domain" description="TGF-beta family profile" evidence="8">
    <location>
        <begin position="388"/>
        <end position="512"/>
    </location>
</feature>
<keyword evidence="5" id="KW-1015">Disulfide bond</keyword>
<evidence type="ECO:0000256" key="5">
    <source>
        <dbReference type="ARBA" id="ARBA00023157"/>
    </source>
</evidence>
<evidence type="ECO:0000256" key="7">
    <source>
        <dbReference type="SAM" id="SignalP"/>
    </source>
</evidence>
<dbReference type="Gene3D" id="2.10.90.10">
    <property type="entry name" value="Cystine-knot cytokines"/>
    <property type="match status" value="1"/>
</dbReference>
<reference evidence="9" key="1">
    <citation type="submission" date="2023-07" db="EMBL/GenBank/DDBJ databases">
        <authorList>
            <person name="Stuckert A."/>
        </authorList>
    </citation>
    <scope>NUCLEOTIDE SEQUENCE</scope>
</reference>
<evidence type="ECO:0000256" key="3">
    <source>
        <dbReference type="ARBA" id="ARBA00022525"/>
    </source>
</evidence>
<keyword evidence="7" id="KW-0732">Signal</keyword>
<name>A0ABN9KY87_9NEOB</name>
<evidence type="ECO:0000256" key="6">
    <source>
        <dbReference type="RuleBase" id="RU000354"/>
    </source>
</evidence>
<comment type="similarity">
    <text evidence="2 6">Belongs to the TGF-beta family.</text>
</comment>
<sequence length="512" mass="57459">MAASAYGIFLLLLIPGAICYSLKSHLRSDYGSLHKYVNRTDGAASMDRGSPHPPNLMLSLYQRFHHLDTKHVGDLTPPALLGFPSSQQADIIRSLAAKSPLPSASRTVTAGRKVKAEHSGCAFTLRPAVTVREADGKGPDGHQNFYACNQGKHRVTKRGPALSYPIFTLVTQGRRHRWSLESCLCDSSPATTLRFTYDHGQVISLVVIVGIDKMAGRCVLVFDFSSLNNDEELQFAEVRIRTSALEKPSGEGAHVIMDVFHHDSACQRSSELCKNYVYMGTSKSELQSRTAEGWIVIDATEIVSKWFDSYNKSDIHLAKLRERLPGTESAKKRYKKHTSEDQQVLMFVYSNTSKKERSMVTATLLQDAIHSKYLSTMPSIKNITVSRRRRRSHIIKDQMKQAPPVDNPSNLCRRVDFIVNFKMIGWDAWIIHPKKFNAYRCEGTCPSPVNEGVKPNNHSYLQSLINFYNSKKAPEVCCVPTKMSSLSMAYFENMNIAFRVHEAMVVEECGCQ</sequence>
<feature type="signal peptide" evidence="7">
    <location>
        <begin position="1"/>
        <end position="19"/>
    </location>
</feature>
<gene>
    <name evidence="9" type="ORF">RIMI_LOCUS2098445</name>
</gene>
<dbReference type="PANTHER" id="PTHR11848">
    <property type="entry name" value="TGF-BETA FAMILY"/>
    <property type="match status" value="1"/>
</dbReference>
<dbReference type="InterPro" id="IPR017948">
    <property type="entry name" value="TGFb_CS"/>
</dbReference>
<keyword evidence="3" id="KW-0964">Secreted</keyword>
<dbReference type="Proteomes" id="UP001176940">
    <property type="component" value="Unassembled WGS sequence"/>
</dbReference>
<keyword evidence="10" id="KW-1185">Reference proteome</keyword>
<evidence type="ECO:0000313" key="9">
    <source>
        <dbReference type="EMBL" id="CAJ0923833.1"/>
    </source>
</evidence>
<evidence type="ECO:0000259" key="8">
    <source>
        <dbReference type="PROSITE" id="PS51362"/>
    </source>
</evidence>
<evidence type="ECO:0000256" key="1">
    <source>
        <dbReference type="ARBA" id="ARBA00004613"/>
    </source>
</evidence>
<comment type="subcellular location">
    <subcellularLocation>
        <location evidence="1">Secreted</location>
    </subcellularLocation>
</comment>
<evidence type="ECO:0000256" key="2">
    <source>
        <dbReference type="ARBA" id="ARBA00006656"/>
    </source>
</evidence>
<dbReference type="SUPFAM" id="SSF57501">
    <property type="entry name" value="Cystine-knot cytokines"/>
    <property type="match status" value="1"/>
</dbReference>
<dbReference type="PROSITE" id="PS00250">
    <property type="entry name" value="TGF_BETA_1"/>
    <property type="match status" value="1"/>
</dbReference>
<protein>
    <recommendedName>
        <fullName evidence="8">TGF-beta family profile domain-containing protein</fullName>
    </recommendedName>
</protein>